<keyword evidence="5" id="KW-1185">Reference proteome</keyword>
<feature type="region of interest" description="Disordered" evidence="2">
    <location>
        <begin position="196"/>
        <end position="216"/>
    </location>
</feature>
<dbReference type="Pfam" id="PF03548">
    <property type="entry name" value="LolA"/>
    <property type="match status" value="1"/>
</dbReference>
<feature type="chain" id="PRO_5007524742" evidence="3">
    <location>
        <begin position="17"/>
        <end position="216"/>
    </location>
</feature>
<protein>
    <submittedName>
        <fullName evidence="4">Outer membrane lipoprotein-sorting protein</fullName>
    </submittedName>
</protein>
<organism evidence="4 5">
    <name type="scientific">Terrimicrobium sacchariphilum</name>
    <dbReference type="NCBI Taxonomy" id="690879"/>
    <lineage>
        <taxon>Bacteria</taxon>
        <taxon>Pseudomonadati</taxon>
        <taxon>Verrucomicrobiota</taxon>
        <taxon>Terrimicrobiia</taxon>
        <taxon>Terrimicrobiales</taxon>
        <taxon>Terrimicrobiaceae</taxon>
        <taxon>Terrimicrobium</taxon>
    </lineage>
</organism>
<evidence type="ECO:0000256" key="3">
    <source>
        <dbReference type="SAM" id="SignalP"/>
    </source>
</evidence>
<dbReference type="InParanoid" id="A0A146GCT0"/>
<sequence length="216" mass="23650">MKRLLLLALTLPVAWAAAQPMSDDETAHLLDQIAAKRADGAIQSDFREEKKLAMMEKPVVETGTIAFLAPNKFRREVPGKSLTACDGETLWMYYPAYKEAEKYTLSSNKALRESLSAMTSGLGLRDIAKNYSVKAERNADGYTMDLTPRSRAMRGTIQSITLVIGADLKARRMVLVSGPGESSTITFSNERKAALTPDDFSFKPPSGVTVSEPLGR</sequence>
<dbReference type="Gene3D" id="2.50.20.10">
    <property type="entry name" value="Lipoprotein localisation LolA/LolB/LppX"/>
    <property type="match status" value="1"/>
</dbReference>
<evidence type="ECO:0000313" key="4">
    <source>
        <dbReference type="EMBL" id="GAT34983.1"/>
    </source>
</evidence>
<keyword evidence="4" id="KW-0449">Lipoprotein</keyword>
<dbReference type="CDD" id="cd16325">
    <property type="entry name" value="LolA"/>
    <property type="match status" value="1"/>
</dbReference>
<reference evidence="5" key="1">
    <citation type="journal article" date="2017" name="Genome Announc.">
        <title>Draft Genome Sequence of Terrimicrobium sacchariphilum NM-5T, a Facultative Anaerobic Soil Bacterium of the Class Spartobacteria.</title>
        <authorList>
            <person name="Qiu Y.L."/>
            <person name="Tourlousse D.M."/>
            <person name="Matsuura N."/>
            <person name="Ohashi A."/>
            <person name="Sekiguchi Y."/>
        </authorList>
    </citation>
    <scope>NUCLEOTIDE SEQUENCE [LARGE SCALE GENOMIC DNA]</scope>
    <source>
        <strain evidence="5">NM-5</strain>
    </source>
</reference>
<dbReference type="Proteomes" id="UP000076023">
    <property type="component" value="Unassembled WGS sequence"/>
</dbReference>
<evidence type="ECO:0000313" key="5">
    <source>
        <dbReference type="Proteomes" id="UP000076023"/>
    </source>
</evidence>
<evidence type="ECO:0000256" key="1">
    <source>
        <dbReference type="ARBA" id="ARBA00022729"/>
    </source>
</evidence>
<dbReference type="AlphaFoldDB" id="A0A146GCT0"/>
<dbReference type="OrthoDB" id="9785727at2"/>
<dbReference type="FunCoup" id="A0A146GCT0">
    <property type="interactions" value="52"/>
</dbReference>
<dbReference type="RefSeq" id="WP_084400645.1">
    <property type="nucleotide sequence ID" value="NZ_BDCO01000003.1"/>
</dbReference>
<dbReference type="EMBL" id="BDCO01000003">
    <property type="protein sequence ID" value="GAT34983.1"/>
    <property type="molecule type" value="Genomic_DNA"/>
</dbReference>
<proteinExistence type="predicted"/>
<dbReference type="PANTHER" id="PTHR35869:SF1">
    <property type="entry name" value="OUTER-MEMBRANE LIPOPROTEIN CARRIER PROTEIN"/>
    <property type="match status" value="1"/>
</dbReference>
<dbReference type="PANTHER" id="PTHR35869">
    <property type="entry name" value="OUTER-MEMBRANE LIPOPROTEIN CARRIER PROTEIN"/>
    <property type="match status" value="1"/>
</dbReference>
<evidence type="ECO:0000256" key="2">
    <source>
        <dbReference type="SAM" id="MobiDB-lite"/>
    </source>
</evidence>
<name>A0A146GCT0_TERSA</name>
<accession>A0A146GCT0</accession>
<dbReference type="InterPro" id="IPR029046">
    <property type="entry name" value="LolA/LolB/LppX"/>
</dbReference>
<dbReference type="InterPro" id="IPR004564">
    <property type="entry name" value="OM_lipoprot_carrier_LolA-like"/>
</dbReference>
<dbReference type="STRING" id="690879.TSACC_343"/>
<gene>
    <name evidence="4" type="ORF">TSACC_343</name>
</gene>
<keyword evidence="1 3" id="KW-0732">Signal</keyword>
<dbReference type="SUPFAM" id="SSF89392">
    <property type="entry name" value="Prokaryotic lipoproteins and lipoprotein localization factors"/>
    <property type="match status" value="1"/>
</dbReference>
<comment type="caution">
    <text evidence="4">The sequence shown here is derived from an EMBL/GenBank/DDBJ whole genome shotgun (WGS) entry which is preliminary data.</text>
</comment>
<feature type="signal peptide" evidence="3">
    <location>
        <begin position="1"/>
        <end position="16"/>
    </location>
</feature>